<organism evidence="2 3">
    <name type="scientific">Periplaneta americana</name>
    <name type="common">American cockroach</name>
    <name type="synonym">Blatta americana</name>
    <dbReference type="NCBI Taxonomy" id="6978"/>
    <lineage>
        <taxon>Eukaryota</taxon>
        <taxon>Metazoa</taxon>
        <taxon>Ecdysozoa</taxon>
        <taxon>Arthropoda</taxon>
        <taxon>Hexapoda</taxon>
        <taxon>Insecta</taxon>
        <taxon>Pterygota</taxon>
        <taxon>Neoptera</taxon>
        <taxon>Polyneoptera</taxon>
        <taxon>Dictyoptera</taxon>
        <taxon>Blattodea</taxon>
        <taxon>Blattoidea</taxon>
        <taxon>Blattidae</taxon>
        <taxon>Blattinae</taxon>
        <taxon>Periplaneta</taxon>
    </lineage>
</organism>
<protein>
    <submittedName>
        <fullName evidence="2">Uncharacterized protein</fullName>
    </submittedName>
</protein>
<evidence type="ECO:0000256" key="1">
    <source>
        <dbReference type="SAM" id="Phobius"/>
    </source>
</evidence>
<name>A0ABQ8TYU1_PERAM</name>
<dbReference type="EMBL" id="JAJSOF020000003">
    <property type="protein sequence ID" value="KAJ4450435.1"/>
    <property type="molecule type" value="Genomic_DNA"/>
</dbReference>
<keyword evidence="1" id="KW-1133">Transmembrane helix</keyword>
<feature type="transmembrane region" description="Helical" evidence="1">
    <location>
        <begin position="86"/>
        <end position="113"/>
    </location>
</feature>
<proteinExistence type="predicted"/>
<reference evidence="2 3" key="1">
    <citation type="journal article" date="2022" name="Allergy">
        <title>Genome assembly and annotation of Periplaneta americana reveal a comprehensive cockroach allergen profile.</title>
        <authorList>
            <person name="Wang L."/>
            <person name="Xiong Q."/>
            <person name="Saelim N."/>
            <person name="Wang L."/>
            <person name="Nong W."/>
            <person name="Wan A.T."/>
            <person name="Shi M."/>
            <person name="Liu X."/>
            <person name="Cao Q."/>
            <person name="Hui J.H.L."/>
            <person name="Sookrung N."/>
            <person name="Leung T.F."/>
            <person name="Tungtrongchitr A."/>
            <person name="Tsui S.K.W."/>
        </authorList>
    </citation>
    <scope>NUCLEOTIDE SEQUENCE [LARGE SCALE GENOMIC DNA]</scope>
    <source>
        <strain evidence="2">PWHHKU_190912</strain>
    </source>
</reference>
<keyword evidence="3" id="KW-1185">Reference proteome</keyword>
<comment type="caution">
    <text evidence="2">The sequence shown here is derived from an EMBL/GenBank/DDBJ whole genome shotgun (WGS) entry which is preliminary data.</text>
</comment>
<sequence length="201" mass="23047">MIRTEDVYPLRVSNLWEKKTIVLLRGRAKLTGSYDLARSMWIYIPRKKSILSRLRKSHNIRNIAEGYYNFDIRKETKCVYRVNLHLFLFIAVSCWFSLFETFETLLLLIALAIDFAGNKIQVAVRSSGTDCGIIRRNKFNEDHRPTVRCNVESKTLLCSHVGSLYRSVRVVSSETSCGARDVQSVRELAYVTGNTGACNEL</sequence>
<evidence type="ECO:0000313" key="3">
    <source>
        <dbReference type="Proteomes" id="UP001148838"/>
    </source>
</evidence>
<dbReference type="Proteomes" id="UP001148838">
    <property type="component" value="Unassembled WGS sequence"/>
</dbReference>
<keyword evidence="1" id="KW-0812">Transmembrane</keyword>
<evidence type="ECO:0000313" key="2">
    <source>
        <dbReference type="EMBL" id="KAJ4450435.1"/>
    </source>
</evidence>
<accession>A0ABQ8TYU1</accession>
<gene>
    <name evidence="2" type="ORF">ANN_01859</name>
</gene>
<keyword evidence="1" id="KW-0472">Membrane</keyword>